<keyword evidence="3" id="KW-0997">Cell inner membrane</keyword>
<dbReference type="AlphaFoldDB" id="A0A848HNY2"/>
<reference evidence="7 8" key="1">
    <citation type="submission" date="2020-04" db="EMBL/GenBank/DDBJ databases">
        <title>Massilia sp. RP-1-19 isolated from soil.</title>
        <authorList>
            <person name="Dahal R.H."/>
        </authorList>
    </citation>
    <scope>NUCLEOTIDE SEQUENCE [LARGE SCALE GENOMIC DNA]</scope>
    <source>
        <strain evidence="7 8">RP-1-19</strain>
    </source>
</reference>
<evidence type="ECO:0000256" key="2">
    <source>
        <dbReference type="ARBA" id="ARBA00022475"/>
    </source>
</evidence>
<evidence type="ECO:0000256" key="6">
    <source>
        <dbReference type="ARBA" id="ARBA00023315"/>
    </source>
</evidence>
<keyword evidence="5" id="KW-0472">Membrane</keyword>
<dbReference type="PANTHER" id="PTHR30606">
    <property type="entry name" value="LIPID A BIOSYNTHESIS LAUROYL ACYLTRANSFERASE"/>
    <property type="match status" value="1"/>
</dbReference>
<dbReference type="GO" id="GO:0016746">
    <property type="term" value="F:acyltransferase activity"/>
    <property type="evidence" value="ECO:0007669"/>
    <property type="project" value="UniProtKB-KW"/>
</dbReference>
<keyword evidence="8" id="KW-1185">Reference proteome</keyword>
<dbReference type="PANTHER" id="PTHR30606:SF9">
    <property type="entry name" value="LIPID A BIOSYNTHESIS LAUROYLTRANSFERASE"/>
    <property type="match status" value="1"/>
</dbReference>
<comment type="subcellular location">
    <subcellularLocation>
        <location evidence="1">Cell inner membrane</location>
    </subcellularLocation>
</comment>
<evidence type="ECO:0000256" key="5">
    <source>
        <dbReference type="ARBA" id="ARBA00023136"/>
    </source>
</evidence>
<dbReference type="GO" id="GO:0005886">
    <property type="term" value="C:plasma membrane"/>
    <property type="evidence" value="ECO:0007669"/>
    <property type="project" value="UniProtKB-SubCell"/>
</dbReference>
<keyword evidence="6 7" id="KW-0012">Acyltransferase</keyword>
<comment type="caution">
    <text evidence="7">The sequence shown here is derived from an EMBL/GenBank/DDBJ whole genome shotgun (WGS) entry which is preliminary data.</text>
</comment>
<evidence type="ECO:0000256" key="3">
    <source>
        <dbReference type="ARBA" id="ARBA00022519"/>
    </source>
</evidence>
<name>A0A848HNY2_9BURK</name>
<accession>A0A848HNY2</accession>
<dbReference type="CDD" id="cd07984">
    <property type="entry name" value="LPLAT_LABLAT-like"/>
    <property type="match status" value="1"/>
</dbReference>
<dbReference type="InterPro" id="IPR004960">
    <property type="entry name" value="LipA_acyltrans"/>
</dbReference>
<evidence type="ECO:0000313" key="8">
    <source>
        <dbReference type="Proteomes" id="UP000583752"/>
    </source>
</evidence>
<organism evidence="7 8">
    <name type="scientific">Massilia polaris</name>
    <dbReference type="NCBI Taxonomy" id="2728846"/>
    <lineage>
        <taxon>Bacteria</taxon>
        <taxon>Pseudomonadati</taxon>
        <taxon>Pseudomonadota</taxon>
        <taxon>Betaproteobacteria</taxon>
        <taxon>Burkholderiales</taxon>
        <taxon>Oxalobacteraceae</taxon>
        <taxon>Telluria group</taxon>
        <taxon>Massilia</taxon>
    </lineage>
</organism>
<keyword evidence="4 7" id="KW-0808">Transferase</keyword>
<dbReference type="RefSeq" id="WP_169463971.1">
    <property type="nucleotide sequence ID" value="NZ_JABBGG010000002.1"/>
</dbReference>
<evidence type="ECO:0000256" key="4">
    <source>
        <dbReference type="ARBA" id="ARBA00022679"/>
    </source>
</evidence>
<dbReference type="Pfam" id="PF03279">
    <property type="entry name" value="Lip_A_acyltrans"/>
    <property type="match status" value="1"/>
</dbReference>
<keyword evidence="2" id="KW-1003">Cell membrane</keyword>
<dbReference type="Proteomes" id="UP000583752">
    <property type="component" value="Unassembled WGS sequence"/>
</dbReference>
<evidence type="ECO:0000256" key="1">
    <source>
        <dbReference type="ARBA" id="ARBA00004533"/>
    </source>
</evidence>
<dbReference type="PIRSF" id="PIRSF026649">
    <property type="entry name" value="MsbB"/>
    <property type="match status" value="1"/>
</dbReference>
<gene>
    <name evidence="7" type="ORF">HHL21_03935</name>
</gene>
<sequence>MRLMLGLMWLLHWLPLPILGRIGKLVGSLLFMVLGKRRHITLTNLRLAMPELSEPQRVSLARQHFQAYSRSIWERAILWWAPEARLRRLIKVEPRVPLEQIQAGPTILLCPHFVCLDVAGVAVMLETSLCSIYVQQKNKAFDDVLRAGRSRFRPVKLFSRKEGVKPIIRAMRDHLPYFMLPDMDFGEKDSAFVDFFGTPAATLTAPGRIAASTGASVVPVVATFLPDYSGWKVTFYPAWENYPGDDMVSAARRMNAFIEERVREAPAEYFWTHKRYKTRPEGEASPYAAPVA</sequence>
<evidence type="ECO:0000313" key="7">
    <source>
        <dbReference type="EMBL" id="NML60248.1"/>
    </source>
</evidence>
<dbReference type="GO" id="GO:0009247">
    <property type="term" value="P:glycolipid biosynthetic process"/>
    <property type="evidence" value="ECO:0007669"/>
    <property type="project" value="UniProtKB-ARBA"/>
</dbReference>
<protein>
    <submittedName>
        <fullName evidence="7">Lipid A biosynthesis acyltransferase</fullName>
    </submittedName>
</protein>
<proteinExistence type="predicted"/>
<dbReference type="EMBL" id="JABBGG010000002">
    <property type="protein sequence ID" value="NML60248.1"/>
    <property type="molecule type" value="Genomic_DNA"/>
</dbReference>